<dbReference type="AlphaFoldDB" id="X0RXI3"/>
<gene>
    <name evidence="1" type="ORF">S01H1_09794</name>
</gene>
<dbReference type="EMBL" id="BARS01005006">
    <property type="protein sequence ID" value="GAF67731.1"/>
    <property type="molecule type" value="Genomic_DNA"/>
</dbReference>
<accession>X0RXI3</accession>
<sequence length="45" mass="4969">MAGDSYGGGVPTYAYGYFGAKVHSSYGWHHGYYGDCYTWGPLRGR</sequence>
<protein>
    <submittedName>
        <fullName evidence="1">Uncharacterized protein</fullName>
    </submittedName>
</protein>
<comment type="caution">
    <text evidence="1">The sequence shown here is derived from an EMBL/GenBank/DDBJ whole genome shotgun (WGS) entry which is preliminary data.</text>
</comment>
<reference evidence="1" key="1">
    <citation type="journal article" date="2014" name="Front. Microbiol.">
        <title>High frequency of phylogenetically diverse reductive dehalogenase-homologous genes in deep subseafloor sedimentary metagenomes.</title>
        <authorList>
            <person name="Kawai M."/>
            <person name="Futagami T."/>
            <person name="Toyoda A."/>
            <person name="Takaki Y."/>
            <person name="Nishi S."/>
            <person name="Hori S."/>
            <person name="Arai W."/>
            <person name="Tsubouchi T."/>
            <person name="Morono Y."/>
            <person name="Uchiyama I."/>
            <person name="Ito T."/>
            <person name="Fujiyama A."/>
            <person name="Inagaki F."/>
            <person name="Takami H."/>
        </authorList>
    </citation>
    <scope>NUCLEOTIDE SEQUENCE</scope>
    <source>
        <strain evidence="1">Expedition CK06-06</strain>
    </source>
</reference>
<organism evidence="1">
    <name type="scientific">marine sediment metagenome</name>
    <dbReference type="NCBI Taxonomy" id="412755"/>
    <lineage>
        <taxon>unclassified sequences</taxon>
        <taxon>metagenomes</taxon>
        <taxon>ecological metagenomes</taxon>
    </lineage>
</organism>
<evidence type="ECO:0000313" key="1">
    <source>
        <dbReference type="EMBL" id="GAF67731.1"/>
    </source>
</evidence>
<proteinExistence type="predicted"/>
<name>X0RXI3_9ZZZZ</name>